<protein>
    <submittedName>
        <fullName evidence="2">Uncharacterized protein</fullName>
    </submittedName>
</protein>
<organism evidence="2 3">
    <name type="scientific">Lasiosphaeria hispida</name>
    <dbReference type="NCBI Taxonomy" id="260671"/>
    <lineage>
        <taxon>Eukaryota</taxon>
        <taxon>Fungi</taxon>
        <taxon>Dikarya</taxon>
        <taxon>Ascomycota</taxon>
        <taxon>Pezizomycotina</taxon>
        <taxon>Sordariomycetes</taxon>
        <taxon>Sordariomycetidae</taxon>
        <taxon>Sordariales</taxon>
        <taxon>Lasiosphaeriaceae</taxon>
        <taxon>Lasiosphaeria</taxon>
    </lineage>
</organism>
<evidence type="ECO:0000313" key="2">
    <source>
        <dbReference type="EMBL" id="KAK3343897.1"/>
    </source>
</evidence>
<reference evidence="2" key="2">
    <citation type="submission" date="2023-06" db="EMBL/GenBank/DDBJ databases">
        <authorList>
            <consortium name="Lawrence Berkeley National Laboratory"/>
            <person name="Haridas S."/>
            <person name="Hensen N."/>
            <person name="Bonometti L."/>
            <person name="Westerberg I."/>
            <person name="Brannstrom I.O."/>
            <person name="Guillou S."/>
            <person name="Cros-Aarteil S."/>
            <person name="Calhoun S."/>
            <person name="Kuo A."/>
            <person name="Mondo S."/>
            <person name="Pangilinan J."/>
            <person name="Riley R."/>
            <person name="Labutti K."/>
            <person name="Andreopoulos B."/>
            <person name="Lipzen A."/>
            <person name="Chen C."/>
            <person name="Yanf M."/>
            <person name="Daum C."/>
            <person name="Ng V."/>
            <person name="Clum A."/>
            <person name="Steindorff A."/>
            <person name="Ohm R."/>
            <person name="Martin F."/>
            <person name="Silar P."/>
            <person name="Natvig D."/>
            <person name="Lalanne C."/>
            <person name="Gautier V."/>
            <person name="Ament-Velasquez S.L."/>
            <person name="Kruys A."/>
            <person name="Hutchinson M.I."/>
            <person name="Powell A.J."/>
            <person name="Barry K."/>
            <person name="Miller A.N."/>
            <person name="Grigoriev I.V."/>
            <person name="Debuchy R."/>
            <person name="Gladieux P."/>
            <person name="Thoren M.H."/>
            <person name="Johannesson H."/>
        </authorList>
    </citation>
    <scope>NUCLEOTIDE SEQUENCE</scope>
    <source>
        <strain evidence="2">CBS 955.72</strain>
    </source>
</reference>
<feature type="region of interest" description="Disordered" evidence="1">
    <location>
        <begin position="56"/>
        <end position="157"/>
    </location>
</feature>
<proteinExistence type="predicted"/>
<keyword evidence="3" id="KW-1185">Reference proteome</keyword>
<feature type="compositionally biased region" description="Acidic residues" evidence="1">
    <location>
        <begin position="147"/>
        <end position="157"/>
    </location>
</feature>
<dbReference type="Proteomes" id="UP001275084">
    <property type="component" value="Unassembled WGS sequence"/>
</dbReference>
<comment type="caution">
    <text evidence="2">The sequence shown here is derived from an EMBL/GenBank/DDBJ whole genome shotgun (WGS) entry which is preliminary data.</text>
</comment>
<evidence type="ECO:0000313" key="3">
    <source>
        <dbReference type="Proteomes" id="UP001275084"/>
    </source>
</evidence>
<name>A0AAJ0H8S0_9PEZI</name>
<feature type="compositionally biased region" description="Basic and acidic residues" evidence="1">
    <location>
        <begin position="113"/>
        <end position="146"/>
    </location>
</feature>
<dbReference type="AlphaFoldDB" id="A0AAJ0H8S0"/>
<evidence type="ECO:0000256" key="1">
    <source>
        <dbReference type="SAM" id="MobiDB-lite"/>
    </source>
</evidence>
<accession>A0AAJ0H8S0</accession>
<reference evidence="2" key="1">
    <citation type="journal article" date="2023" name="Mol. Phylogenet. Evol.">
        <title>Genome-scale phylogeny and comparative genomics of the fungal order Sordariales.</title>
        <authorList>
            <person name="Hensen N."/>
            <person name="Bonometti L."/>
            <person name="Westerberg I."/>
            <person name="Brannstrom I.O."/>
            <person name="Guillou S."/>
            <person name="Cros-Aarteil S."/>
            <person name="Calhoun S."/>
            <person name="Haridas S."/>
            <person name="Kuo A."/>
            <person name="Mondo S."/>
            <person name="Pangilinan J."/>
            <person name="Riley R."/>
            <person name="LaButti K."/>
            <person name="Andreopoulos B."/>
            <person name="Lipzen A."/>
            <person name="Chen C."/>
            <person name="Yan M."/>
            <person name="Daum C."/>
            <person name="Ng V."/>
            <person name="Clum A."/>
            <person name="Steindorff A."/>
            <person name="Ohm R.A."/>
            <person name="Martin F."/>
            <person name="Silar P."/>
            <person name="Natvig D.O."/>
            <person name="Lalanne C."/>
            <person name="Gautier V."/>
            <person name="Ament-Velasquez S.L."/>
            <person name="Kruys A."/>
            <person name="Hutchinson M.I."/>
            <person name="Powell A.J."/>
            <person name="Barry K."/>
            <person name="Miller A.N."/>
            <person name="Grigoriev I.V."/>
            <person name="Debuchy R."/>
            <person name="Gladieux P."/>
            <person name="Hiltunen Thoren M."/>
            <person name="Johannesson H."/>
        </authorList>
    </citation>
    <scope>NUCLEOTIDE SEQUENCE</scope>
    <source>
        <strain evidence="2">CBS 955.72</strain>
    </source>
</reference>
<sequence>MANADTRMTWDHKADHDLLTAMTQEFQPSQEQLRNVMARMHGFGYTCTVKAITQHLQKLRRKDGTGPAVKNGNGEASGSTPKSAKKRAAPTKKSSAKKTSKFVAEDDSEDLDSPSKRVKYEKVKKEKGVKKEESDEDAKDSVKKEDNSDDENDDFSF</sequence>
<gene>
    <name evidence="2" type="ORF">B0T25DRAFT_572878</name>
</gene>
<dbReference type="EMBL" id="JAUIQD010000007">
    <property type="protein sequence ID" value="KAK3343897.1"/>
    <property type="molecule type" value="Genomic_DNA"/>
</dbReference>
<feature type="compositionally biased region" description="Basic residues" evidence="1">
    <location>
        <begin position="83"/>
        <end position="100"/>
    </location>
</feature>